<dbReference type="RefSeq" id="WP_046822707.1">
    <property type="nucleotide sequence ID" value="NZ_LBBT01000162.1"/>
</dbReference>
<dbReference type="Proteomes" id="UP000034407">
    <property type="component" value="Unassembled WGS sequence"/>
</dbReference>
<keyword evidence="4" id="KW-1185">Reference proteome</keyword>
<protein>
    <submittedName>
        <fullName evidence="3">Uncharacterized protein</fullName>
    </submittedName>
</protein>
<evidence type="ECO:0000256" key="2">
    <source>
        <dbReference type="SAM" id="Phobius"/>
    </source>
</evidence>
<keyword evidence="2" id="KW-1133">Transmembrane helix</keyword>
<keyword evidence="2" id="KW-0472">Membrane</keyword>
<keyword evidence="2" id="KW-0812">Transmembrane</keyword>
<reference evidence="3 4" key="1">
    <citation type="submission" date="2015-04" db="EMBL/GenBank/DDBJ databases">
        <title>Microcin producing Clostridium sp. JC272T.</title>
        <authorList>
            <person name="Jyothsna T."/>
            <person name="Sasikala C."/>
            <person name="Ramana C."/>
        </authorList>
    </citation>
    <scope>NUCLEOTIDE SEQUENCE [LARGE SCALE GENOMIC DNA]</scope>
    <source>
        <strain evidence="3 4">JC272</strain>
    </source>
</reference>
<dbReference type="PATRIC" id="fig|1629550.3.peg.943"/>
<sequence>MRQGSSIRRAKSFILIFSIIYSIFESNILYLTPIITVLIPYHFMRNKEITDKSTLENQKTLSRLLLFNFICIELVSLTTQSGNFVTFNISVTMLIYFVYFKMLSSNEKKVLAFKKNPKVVYDKMKLKIDTLENIYQKGLNEMESTDDEKVKKSMQAKLDKLKIKINASKQQLDMIENIINSSENNK</sequence>
<proteinExistence type="predicted"/>
<dbReference type="AlphaFoldDB" id="A0A0M3DHP5"/>
<organism evidence="3 4">
    <name type="scientific">Paraclostridium benzoelyticum</name>
    <dbReference type="NCBI Taxonomy" id="1629550"/>
    <lineage>
        <taxon>Bacteria</taxon>
        <taxon>Bacillati</taxon>
        <taxon>Bacillota</taxon>
        <taxon>Clostridia</taxon>
        <taxon>Peptostreptococcales</taxon>
        <taxon>Peptostreptococcaceae</taxon>
        <taxon>Paraclostridium</taxon>
    </lineage>
</organism>
<feature type="transmembrane region" description="Helical" evidence="2">
    <location>
        <begin position="12"/>
        <end position="39"/>
    </location>
</feature>
<evidence type="ECO:0000256" key="1">
    <source>
        <dbReference type="SAM" id="Coils"/>
    </source>
</evidence>
<accession>A0A0M3DHP5</accession>
<evidence type="ECO:0000313" key="3">
    <source>
        <dbReference type="EMBL" id="KKY01666.1"/>
    </source>
</evidence>
<dbReference type="OrthoDB" id="1753409at2"/>
<evidence type="ECO:0000313" key="4">
    <source>
        <dbReference type="Proteomes" id="UP000034407"/>
    </source>
</evidence>
<name>A0A0M3DHP5_9FIRM</name>
<dbReference type="EMBL" id="LBBT01000162">
    <property type="protein sequence ID" value="KKY01666.1"/>
    <property type="molecule type" value="Genomic_DNA"/>
</dbReference>
<feature type="transmembrane region" description="Helical" evidence="2">
    <location>
        <begin position="84"/>
        <end position="100"/>
    </location>
</feature>
<comment type="caution">
    <text evidence="3">The sequence shown here is derived from an EMBL/GenBank/DDBJ whole genome shotgun (WGS) entry which is preliminary data.</text>
</comment>
<feature type="coiled-coil region" evidence="1">
    <location>
        <begin position="151"/>
        <end position="185"/>
    </location>
</feature>
<gene>
    <name evidence="3" type="ORF">VN21_07475</name>
</gene>
<keyword evidence="1" id="KW-0175">Coiled coil</keyword>